<dbReference type="OrthoDB" id="1896842at2759"/>
<dbReference type="PANTHER" id="PTHR33137:SF37">
    <property type="entry name" value="MEDIATOR COMPLEX SUBUNIT 15 KIX DOMAIN-CONTAINING PROTEIN"/>
    <property type="match status" value="1"/>
</dbReference>
<proteinExistence type="predicted"/>
<evidence type="ECO:0000313" key="3">
    <source>
        <dbReference type="EMBL" id="ESW05633.1"/>
    </source>
</evidence>
<dbReference type="PANTHER" id="PTHR33137">
    <property type="entry name" value="MEDIATOR OF RNA POLYMERASE II TRANSCRIPTION SUBUNIT 15A-RELATED"/>
    <property type="match status" value="1"/>
</dbReference>
<dbReference type="OMA" id="IWKDVSQ"/>
<evidence type="ECO:0000313" key="4">
    <source>
        <dbReference type="Proteomes" id="UP000000226"/>
    </source>
</evidence>
<dbReference type="Gramene" id="ESW05633">
    <property type="protein sequence ID" value="ESW05633"/>
    <property type="gene ID" value="PHAVU_011G196400g"/>
</dbReference>
<evidence type="ECO:0000256" key="1">
    <source>
        <dbReference type="SAM" id="MobiDB-lite"/>
    </source>
</evidence>
<feature type="compositionally biased region" description="Low complexity" evidence="1">
    <location>
        <begin position="192"/>
        <end position="201"/>
    </location>
</feature>
<dbReference type="GO" id="GO:0003713">
    <property type="term" value="F:transcription coactivator activity"/>
    <property type="evidence" value="ECO:0007669"/>
    <property type="project" value="InterPro"/>
</dbReference>
<feature type="domain" description="ARC105/Med15 mediator subunit C-terminal" evidence="2">
    <location>
        <begin position="653"/>
        <end position="731"/>
    </location>
</feature>
<organism evidence="3 4">
    <name type="scientific">Phaseolus vulgaris</name>
    <name type="common">Kidney bean</name>
    <name type="synonym">French bean</name>
    <dbReference type="NCBI Taxonomy" id="3885"/>
    <lineage>
        <taxon>Eukaryota</taxon>
        <taxon>Viridiplantae</taxon>
        <taxon>Streptophyta</taxon>
        <taxon>Embryophyta</taxon>
        <taxon>Tracheophyta</taxon>
        <taxon>Spermatophyta</taxon>
        <taxon>Magnoliopsida</taxon>
        <taxon>eudicotyledons</taxon>
        <taxon>Gunneridae</taxon>
        <taxon>Pentapetalae</taxon>
        <taxon>rosids</taxon>
        <taxon>fabids</taxon>
        <taxon>Fabales</taxon>
        <taxon>Fabaceae</taxon>
        <taxon>Papilionoideae</taxon>
        <taxon>50 kb inversion clade</taxon>
        <taxon>NPAAA clade</taxon>
        <taxon>indigoferoid/millettioid clade</taxon>
        <taxon>Phaseoleae</taxon>
        <taxon>Phaseolus</taxon>
    </lineage>
</organism>
<sequence>MQTVSRWKLPEFRKSFMKKCLEGLVKQSGLPLTRLSGVVQHLQRYEVKLNAAANNEVEYCHWLSQKVKEVLTQLMNAESKLCHSNSTASVEVFSAQEAGKSSNIDWKEQAYQKLGSSPQGSNTVILEKLRKKIKKTEFVLALFRMKKCQITTDIQKILDTIEDFIQASFFPKNVSSNQQGGKHLGDEKSRQQSDSSRSSISPLKIIEMKPSQQVLGTQNYHIRKDVSQENKLCLEEQQLKIIETKPSPQVLGTQNYPIWKDVSQQNKICLKEQQVKIIETKSSPQALGTQNYHIWKDVSQQNKICLKEQQVKIIETKSSQQALGTQNYHIWKDVSQQNKICLKEQQVKIIETKPSPQALGSQNYNTWKDVSQQNKICLKEQQVEKQYGNSTQHVNQVSIMKGPDNALQKQAQGSRKATEAFSVSVNSPGISSSPLTENCHKLKEISHKSSLTFDEPSAEVKHLLKVLSHISPEASRAALSEIREVVYLNDVMPTSEFLNGPPKMVQQQNQPGLFGQTGENLASNIEPFSQARYMTCHDFVPTGRKRSNSMNTVPSFYTSRISDSSCHSFNQLSDAEQPDWTSVTCKKKKPRIVENSSLLQEIKEINNRLIDTEIVMAENDSFNKAPGVAAEDSEGLVIEFLFNAVSVNKNLLSHISADKKPIIEPLRLVVPTNYPISSPVIVDKKLSEVSTEGQKDLSTIAKSKLRYSLHCLDHQTWSLKDIAMSWERCARETVIECAKAFGGGTFSSIYGGWENCQNTV</sequence>
<reference evidence="4" key="1">
    <citation type="journal article" date="2014" name="Nat. Genet.">
        <title>A reference genome for common bean and genome-wide analysis of dual domestications.</title>
        <authorList>
            <person name="Schmutz J."/>
            <person name="McClean P.E."/>
            <person name="Mamidi S."/>
            <person name="Wu G.A."/>
            <person name="Cannon S.B."/>
            <person name="Grimwood J."/>
            <person name="Jenkins J."/>
            <person name="Shu S."/>
            <person name="Song Q."/>
            <person name="Chavarro C."/>
            <person name="Torres-Torres M."/>
            <person name="Geffroy V."/>
            <person name="Moghaddam S.M."/>
            <person name="Gao D."/>
            <person name="Abernathy B."/>
            <person name="Barry K."/>
            <person name="Blair M."/>
            <person name="Brick M.A."/>
            <person name="Chovatia M."/>
            <person name="Gepts P."/>
            <person name="Goodstein D.M."/>
            <person name="Gonzales M."/>
            <person name="Hellsten U."/>
            <person name="Hyten D.L."/>
            <person name="Jia G."/>
            <person name="Kelly J.D."/>
            <person name="Kudrna D."/>
            <person name="Lee R."/>
            <person name="Richard M.M."/>
            <person name="Miklas P.N."/>
            <person name="Osorno J.M."/>
            <person name="Rodrigues J."/>
            <person name="Thareau V."/>
            <person name="Urrea C.A."/>
            <person name="Wang M."/>
            <person name="Yu Y."/>
            <person name="Zhang M."/>
            <person name="Wing R.A."/>
            <person name="Cregan P.B."/>
            <person name="Rokhsar D.S."/>
            <person name="Jackson S.A."/>
        </authorList>
    </citation>
    <scope>NUCLEOTIDE SEQUENCE [LARGE SCALE GENOMIC DNA]</scope>
    <source>
        <strain evidence="4">cv. G19833</strain>
    </source>
</reference>
<dbReference type="Proteomes" id="UP000000226">
    <property type="component" value="Chromosome 11"/>
</dbReference>
<evidence type="ECO:0000259" key="2">
    <source>
        <dbReference type="Pfam" id="PF21539"/>
    </source>
</evidence>
<dbReference type="GO" id="GO:0031490">
    <property type="term" value="F:chromatin DNA binding"/>
    <property type="evidence" value="ECO:0007669"/>
    <property type="project" value="InterPro"/>
</dbReference>
<dbReference type="AlphaFoldDB" id="V7ALB0"/>
<dbReference type="EMBL" id="CM002298">
    <property type="protein sequence ID" value="ESW05633.1"/>
    <property type="molecule type" value="Genomic_DNA"/>
</dbReference>
<dbReference type="Pfam" id="PF21539">
    <property type="entry name" value="Med15_C"/>
    <property type="match status" value="1"/>
</dbReference>
<dbReference type="SMR" id="V7ALB0"/>
<dbReference type="eggNOG" id="ENOG502QQV3">
    <property type="taxonomic scope" value="Eukaryota"/>
</dbReference>
<gene>
    <name evidence="3" type="ORF">PHAVU_011G196400g</name>
</gene>
<dbReference type="STRING" id="3885.V7ALB0"/>
<name>V7ALB0_PHAVU</name>
<protein>
    <recommendedName>
        <fullName evidence="2">ARC105/Med15 mediator subunit C-terminal domain-containing protein</fullName>
    </recommendedName>
</protein>
<feature type="region of interest" description="Disordered" evidence="1">
    <location>
        <begin position="175"/>
        <end position="202"/>
    </location>
</feature>
<dbReference type="InterPro" id="IPR044661">
    <property type="entry name" value="MED15a/b/c-like"/>
</dbReference>
<keyword evidence="4" id="KW-1185">Reference proteome</keyword>
<dbReference type="InterPro" id="IPR048386">
    <property type="entry name" value="Med15_C"/>
</dbReference>
<accession>V7ALB0</accession>